<accession>A0A2A2K2Z9</accession>
<sequence length="166" mass="19547">MSSNSSSYKSQDFRYHVMTVAASCMRKWVKVQKERTDGQVEELPSLGGRFFESFPNELRDGVDWTQYRDVFAIYYEASPAPALSAEEREQLAKFNKLYERKKAELEKEHEKVAESTKTRLDEALEDSRKEPQKAADEEHRETSKTSSTQPRHFRLKNKYFEVEYDN</sequence>
<feature type="compositionally biased region" description="Basic and acidic residues" evidence="1">
    <location>
        <begin position="104"/>
        <end position="143"/>
    </location>
</feature>
<reference evidence="2 3" key="1">
    <citation type="journal article" date="2017" name="Curr. Biol.">
        <title>Genome architecture and evolution of a unichromosomal asexual nematode.</title>
        <authorList>
            <person name="Fradin H."/>
            <person name="Zegar C."/>
            <person name="Gutwein M."/>
            <person name="Lucas J."/>
            <person name="Kovtun M."/>
            <person name="Corcoran D."/>
            <person name="Baugh L.R."/>
            <person name="Kiontke K."/>
            <person name="Gunsalus K."/>
            <person name="Fitch D.H."/>
            <person name="Piano F."/>
        </authorList>
    </citation>
    <scope>NUCLEOTIDE SEQUENCE [LARGE SCALE GENOMIC DNA]</scope>
    <source>
        <strain evidence="2">PF1309</strain>
    </source>
</reference>
<organism evidence="2 3">
    <name type="scientific">Diploscapter pachys</name>
    <dbReference type="NCBI Taxonomy" id="2018661"/>
    <lineage>
        <taxon>Eukaryota</taxon>
        <taxon>Metazoa</taxon>
        <taxon>Ecdysozoa</taxon>
        <taxon>Nematoda</taxon>
        <taxon>Chromadorea</taxon>
        <taxon>Rhabditida</taxon>
        <taxon>Rhabditina</taxon>
        <taxon>Rhabditomorpha</taxon>
        <taxon>Rhabditoidea</taxon>
        <taxon>Rhabditidae</taxon>
        <taxon>Diploscapter</taxon>
    </lineage>
</organism>
<dbReference type="OrthoDB" id="10252009at2759"/>
<protein>
    <submittedName>
        <fullName evidence="2">Uncharacterized protein</fullName>
    </submittedName>
</protein>
<feature type="region of interest" description="Disordered" evidence="1">
    <location>
        <begin position="104"/>
        <end position="154"/>
    </location>
</feature>
<dbReference type="Proteomes" id="UP000218231">
    <property type="component" value="Unassembled WGS sequence"/>
</dbReference>
<name>A0A2A2K2Z9_9BILA</name>
<gene>
    <name evidence="2" type="ORF">WR25_09738</name>
</gene>
<evidence type="ECO:0000256" key="1">
    <source>
        <dbReference type="SAM" id="MobiDB-lite"/>
    </source>
</evidence>
<proteinExistence type="predicted"/>
<evidence type="ECO:0000313" key="3">
    <source>
        <dbReference type="Proteomes" id="UP000218231"/>
    </source>
</evidence>
<dbReference type="EMBL" id="LIAE01009762">
    <property type="protein sequence ID" value="PAV68376.1"/>
    <property type="molecule type" value="Genomic_DNA"/>
</dbReference>
<keyword evidence="3" id="KW-1185">Reference proteome</keyword>
<evidence type="ECO:0000313" key="2">
    <source>
        <dbReference type="EMBL" id="PAV68376.1"/>
    </source>
</evidence>
<dbReference type="AlphaFoldDB" id="A0A2A2K2Z9"/>
<comment type="caution">
    <text evidence="2">The sequence shown here is derived from an EMBL/GenBank/DDBJ whole genome shotgun (WGS) entry which is preliminary data.</text>
</comment>